<keyword evidence="7" id="KW-1185">Reference proteome</keyword>
<comment type="caution">
    <text evidence="6">The sequence shown here is derived from an EMBL/GenBank/DDBJ whole genome shotgun (WGS) entry which is preliminary data.</text>
</comment>
<feature type="compositionally biased region" description="Polar residues" evidence="5">
    <location>
        <begin position="485"/>
        <end position="507"/>
    </location>
</feature>
<dbReference type="PROSITE" id="PS50082">
    <property type="entry name" value="WD_REPEATS_2"/>
    <property type="match status" value="3"/>
</dbReference>
<dbReference type="PANTHER" id="PTHR14221:SF0">
    <property type="entry name" value="WD REPEAT-CONTAINING PROTEIN 44"/>
    <property type="match status" value="1"/>
</dbReference>
<feature type="region of interest" description="Disordered" evidence="5">
    <location>
        <begin position="592"/>
        <end position="619"/>
    </location>
</feature>
<dbReference type="AlphaFoldDB" id="A0AAW1AVX4"/>
<evidence type="ECO:0000256" key="2">
    <source>
        <dbReference type="ARBA" id="ARBA00022574"/>
    </source>
</evidence>
<gene>
    <name evidence="6" type="ORF">NXF25_016092</name>
</gene>
<feature type="compositionally biased region" description="Polar residues" evidence="5">
    <location>
        <begin position="285"/>
        <end position="294"/>
    </location>
</feature>
<dbReference type="SUPFAM" id="SSF50978">
    <property type="entry name" value="WD40 repeat-like"/>
    <property type="match status" value="1"/>
</dbReference>
<feature type="region of interest" description="Disordered" evidence="5">
    <location>
        <begin position="656"/>
        <end position="675"/>
    </location>
</feature>
<feature type="compositionally biased region" description="Basic and acidic residues" evidence="5">
    <location>
        <begin position="363"/>
        <end position="373"/>
    </location>
</feature>
<dbReference type="InterPro" id="IPR001680">
    <property type="entry name" value="WD40_rpt"/>
</dbReference>
<dbReference type="PRINTS" id="PR00320">
    <property type="entry name" value="GPROTEINBRPT"/>
</dbReference>
<accession>A0AAW1AVX4</accession>
<evidence type="ECO:0000256" key="4">
    <source>
        <dbReference type="PROSITE-ProRule" id="PRU00221"/>
    </source>
</evidence>
<feature type="compositionally biased region" description="Pro residues" evidence="5">
    <location>
        <begin position="430"/>
        <end position="452"/>
    </location>
</feature>
<evidence type="ECO:0000256" key="1">
    <source>
        <dbReference type="ARBA" id="ARBA00021207"/>
    </source>
</evidence>
<dbReference type="Pfam" id="PF00400">
    <property type="entry name" value="WD40"/>
    <property type="match status" value="4"/>
</dbReference>
<feature type="region of interest" description="Disordered" evidence="5">
    <location>
        <begin position="753"/>
        <end position="788"/>
    </location>
</feature>
<feature type="compositionally biased region" description="Acidic residues" evidence="5">
    <location>
        <begin position="200"/>
        <end position="211"/>
    </location>
</feature>
<feature type="region of interest" description="Disordered" evidence="5">
    <location>
        <begin position="27"/>
        <end position="294"/>
    </location>
</feature>
<sequence>MGAPQPPSRGLFGRPSPAAAASACLFEAPGVARPEGRTPASRSRAQRRRLRELFKSPPEAGIGSPAPFSRAPPPCVTKMASSDSALRLRGPEKASRQTGEPSAGWPAARRLRAPREAPNQMKANSDGAQPKNSNAVKSRDSKKITVSLPPAEFSRGQEATAAGPHGPGVPGRARRKCTSARPSPLRRCRFPDGAAMASDSDTEELFYDASEDVAQHGGSPAPSPTKVTEPSVLKEPGGGSLVDDHEGGKDLDIKQDDPKEIIDNIIEESQKAHRLEDDPLAPSQKELTSPSSQANAWVSGADLLHHIPELLIAEAPTQGPHEAPAGLANGVAPQEALAPPSHEGADHPGGEEAVASAGSPSEGRGRKAARGDPPEEEGPQTADGLDQAPSADPSLPHGFSAADEPPPAKPPRQLTMEPDIVASTKKSGPARPPPPMGLPPPRPPPPARPAPPPRKKKSDSEIETSKIPGLEVPREPFPLGGLLTPNASLDSIAKDSQPSLDLASATSGDKVVTAQENGKSADGQVVSGELIGPQRPRSNSGRELTDEEILASVMIKNLDTGEEIPLSLAEEKLPTGINPLTLHIMRRTKEYVSNDGAQSDDEDKMQLQQSDTDGGRLKQKTTQLKKFLGKSVKRARHLAEEYGERAVNKVKSVRDEVFHTDQDDPSSSDDEGMPYTRPVKFKAAHGFKGPYDFEQVKVVQDLSGEHMGAVWTMKFSHCGRLLASAGQDNLVRIWVLKTAFDYFNNMRMKYNSEGRVSPSPSQESLNSAKSDNDTGICSGTDEDLDDRSTPFRQRPFCKYKGHTADLLDLSWSKNYFLLSSSMDKTVRLWHISRRECLCCFQHIDFVTAIAFHPRDDRYFLSGSLDGKLRLWNIPDKKVALWNEVDGQTKLITAANFCQNGKYAVIGTYDGRCIFYDTEHLKYHTQIHVRSTRGRNRVGRKITGIEPLPGENKILVTSNDSRIRLYDLRDLSLSMKYKGYVNSSSQIKASFSHDFTYIVSGSEDKYVYIWSTYHDLSKFSSVRRDRNDFWEGVKAHNAVVTSAIFAPNPSLMISETAEKPPGESKSEDSVTADPIPSGALKADHTEVLLSADFTGAIKVFINKKKNLS</sequence>
<proteinExistence type="predicted"/>
<feature type="compositionally biased region" description="Polar residues" evidence="5">
    <location>
        <begin position="121"/>
        <end position="136"/>
    </location>
</feature>
<reference evidence="6 7" key="1">
    <citation type="journal article" date="2024" name="Proc. Natl. Acad. Sci. U.S.A.">
        <title>The genetic regulatory architecture and epigenomic basis for age-related changes in rattlesnake venom.</title>
        <authorList>
            <person name="Hogan M.P."/>
            <person name="Holding M.L."/>
            <person name="Nystrom G.S."/>
            <person name="Colston T.J."/>
            <person name="Bartlett D.A."/>
            <person name="Mason A.J."/>
            <person name="Ellsworth S.A."/>
            <person name="Rautsaw R.M."/>
            <person name="Lawrence K.C."/>
            <person name="Strickland J.L."/>
            <person name="He B."/>
            <person name="Fraser P."/>
            <person name="Margres M.J."/>
            <person name="Gilbert D.M."/>
            <person name="Gibbs H.L."/>
            <person name="Parkinson C.L."/>
            <person name="Rokyta D.R."/>
        </authorList>
    </citation>
    <scope>NUCLEOTIDE SEQUENCE [LARGE SCALE GENOMIC DNA]</scope>
    <source>
        <strain evidence="6">DRR0105</strain>
    </source>
</reference>
<dbReference type="EMBL" id="JAOTOJ010000013">
    <property type="protein sequence ID" value="KAK9393640.1"/>
    <property type="molecule type" value="Genomic_DNA"/>
</dbReference>
<dbReference type="PROSITE" id="PS50294">
    <property type="entry name" value="WD_REPEATS_REGION"/>
    <property type="match status" value="3"/>
</dbReference>
<feature type="compositionally biased region" description="Basic residues" evidence="5">
    <location>
        <begin position="172"/>
        <end position="188"/>
    </location>
</feature>
<evidence type="ECO:0000313" key="6">
    <source>
        <dbReference type="EMBL" id="KAK9393640.1"/>
    </source>
</evidence>
<feature type="repeat" description="WD" evidence="4">
    <location>
        <begin position="799"/>
        <end position="832"/>
    </location>
</feature>
<evidence type="ECO:0000256" key="3">
    <source>
        <dbReference type="ARBA" id="ARBA00022737"/>
    </source>
</evidence>
<organism evidence="6 7">
    <name type="scientific">Crotalus adamanteus</name>
    <name type="common">Eastern diamondback rattlesnake</name>
    <dbReference type="NCBI Taxonomy" id="8729"/>
    <lineage>
        <taxon>Eukaryota</taxon>
        <taxon>Metazoa</taxon>
        <taxon>Chordata</taxon>
        <taxon>Craniata</taxon>
        <taxon>Vertebrata</taxon>
        <taxon>Euteleostomi</taxon>
        <taxon>Lepidosauria</taxon>
        <taxon>Squamata</taxon>
        <taxon>Bifurcata</taxon>
        <taxon>Unidentata</taxon>
        <taxon>Episquamata</taxon>
        <taxon>Toxicofera</taxon>
        <taxon>Serpentes</taxon>
        <taxon>Colubroidea</taxon>
        <taxon>Viperidae</taxon>
        <taxon>Crotalinae</taxon>
        <taxon>Crotalus</taxon>
    </lineage>
</organism>
<protein>
    <recommendedName>
        <fullName evidence="1">WD repeat-containing protein 44</fullName>
    </recommendedName>
</protein>
<dbReference type="InterPro" id="IPR015943">
    <property type="entry name" value="WD40/YVTN_repeat-like_dom_sf"/>
</dbReference>
<evidence type="ECO:0000256" key="5">
    <source>
        <dbReference type="SAM" id="MobiDB-lite"/>
    </source>
</evidence>
<evidence type="ECO:0000313" key="7">
    <source>
        <dbReference type="Proteomes" id="UP001474421"/>
    </source>
</evidence>
<keyword evidence="3" id="KW-0677">Repeat</keyword>
<dbReference type="SMART" id="SM00320">
    <property type="entry name" value="WD40"/>
    <property type="match status" value="6"/>
</dbReference>
<dbReference type="InterPro" id="IPR036322">
    <property type="entry name" value="WD40_repeat_dom_sf"/>
</dbReference>
<feature type="compositionally biased region" description="Basic and acidic residues" evidence="5">
    <location>
        <begin position="1055"/>
        <end position="1067"/>
    </location>
</feature>
<dbReference type="InterPro" id="IPR040324">
    <property type="entry name" value="WDR44/Dgr2"/>
</dbReference>
<feature type="repeat" description="WD" evidence="4">
    <location>
        <begin position="839"/>
        <end position="873"/>
    </location>
</feature>
<dbReference type="Gene3D" id="2.130.10.10">
    <property type="entry name" value="YVTN repeat-like/Quinoprotein amine dehydrogenase"/>
    <property type="match status" value="1"/>
</dbReference>
<feature type="repeat" description="WD" evidence="4">
    <location>
        <begin position="703"/>
        <end position="734"/>
    </location>
</feature>
<name>A0AAW1AVX4_CROAD</name>
<feature type="region of interest" description="Disordered" evidence="5">
    <location>
        <begin position="1054"/>
        <end position="1073"/>
    </location>
</feature>
<feature type="compositionally biased region" description="Polar residues" evidence="5">
    <location>
        <begin position="758"/>
        <end position="777"/>
    </location>
</feature>
<feature type="region of interest" description="Disordered" evidence="5">
    <location>
        <begin position="312"/>
        <end position="544"/>
    </location>
</feature>
<dbReference type="PANTHER" id="PTHR14221">
    <property type="entry name" value="WD REPEAT DOMAIN 44"/>
    <property type="match status" value="1"/>
</dbReference>
<feature type="compositionally biased region" description="Basic and acidic residues" evidence="5">
    <location>
        <begin position="242"/>
        <end position="277"/>
    </location>
</feature>
<dbReference type="InterPro" id="IPR020472">
    <property type="entry name" value="WD40_PAC1"/>
</dbReference>
<feature type="compositionally biased region" description="Acidic residues" evidence="5">
    <location>
        <begin position="663"/>
        <end position="672"/>
    </location>
</feature>
<dbReference type="Proteomes" id="UP001474421">
    <property type="component" value="Unassembled WGS sequence"/>
</dbReference>
<keyword evidence="2 4" id="KW-0853">WD repeat</keyword>